<dbReference type="EMBL" id="JAUTIX010000005">
    <property type="protein sequence ID" value="MDP0399030.1"/>
    <property type="molecule type" value="Genomic_DNA"/>
</dbReference>
<dbReference type="InterPro" id="IPR034660">
    <property type="entry name" value="DinB/YfiT-like"/>
</dbReference>
<protein>
    <submittedName>
        <fullName evidence="2">TIGR03084 family metal-binding protein</fullName>
    </submittedName>
</protein>
<feature type="domain" description="Mycothiol-dependent maleylpyruvate isomerase metal-binding" evidence="1">
    <location>
        <begin position="15"/>
        <end position="143"/>
    </location>
</feature>
<dbReference type="AlphaFoldDB" id="A0AA90NI69"/>
<dbReference type="Pfam" id="PF11716">
    <property type="entry name" value="MDMPI_N"/>
    <property type="match status" value="1"/>
</dbReference>
<comment type="caution">
    <text evidence="2">The sequence shown here is derived from an EMBL/GenBank/DDBJ whole genome shotgun (WGS) entry which is preliminary data.</text>
</comment>
<reference evidence="2" key="1">
    <citation type="submission" date="2023-08" db="EMBL/GenBank/DDBJ databases">
        <title>The draft genome of Tsukamurella strandjordii strain 050030.</title>
        <authorList>
            <person name="Zhao F."/>
            <person name="Feng Y."/>
            <person name="Zong Z."/>
        </authorList>
    </citation>
    <scope>NUCLEOTIDE SEQUENCE</scope>
    <source>
        <strain evidence="2">050030</strain>
    </source>
</reference>
<dbReference type="NCBIfam" id="TIGR03083">
    <property type="entry name" value="maleylpyruvate isomerase family mycothiol-dependent enzyme"/>
    <property type="match status" value="1"/>
</dbReference>
<dbReference type="InterPro" id="IPR024344">
    <property type="entry name" value="MDMPI_metal-binding"/>
</dbReference>
<accession>A0AA90NI69</accession>
<gene>
    <name evidence="2" type="ORF">Q7X28_13940</name>
</gene>
<dbReference type="NCBIfam" id="TIGR03084">
    <property type="entry name" value="TIGR03084 family metal-binding protein"/>
    <property type="match status" value="1"/>
</dbReference>
<keyword evidence="3" id="KW-1185">Reference proteome</keyword>
<dbReference type="Proteomes" id="UP001178281">
    <property type="component" value="Unassembled WGS sequence"/>
</dbReference>
<organism evidence="2 3">
    <name type="scientific">Tsukamurella strandjordii</name>
    <dbReference type="NCBI Taxonomy" id="147577"/>
    <lineage>
        <taxon>Bacteria</taxon>
        <taxon>Bacillati</taxon>
        <taxon>Actinomycetota</taxon>
        <taxon>Actinomycetes</taxon>
        <taxon>Mycobacteriales</taxon>
        <taxon>Tsukamurellaceae</taxon>
        <taxon>Tsukamurella</taxon>
    </lineage>
</organism>
<evidence type="ECO:0000259" key="1">
    <source>
        <dbReference type="Pfam" id="PF11716"/>
    </source>
</evidence>
<dbReference type="RefSeq" id="WP_305111775.1">
    <property type="nucleotide sequence ID" value="NZ_BAAAII010000002.1"/>
</dbReference>
<evidence type="ECO:0000313" key="3">
    <source>
        <dbReference type="Proteomes" id="UP001178281"/>
    </source>
</evidence>
<dbReference type="InterPro" id="IPR017518">
    <property type="entry name" value="CHP03084"/>
</dbReference>
<dbReference type="SUPFAM" id="SSF109854">
    <property type="entry name" value="DinB/YfiT-like putative metalloenzymes"/>
    <property type="match status" value="1"/>
</dbReference>
<dbReference type="Gene3D" id="1.20.120.450">
    <property type="entry name" value="dinb family like domain"/>
    <property type="match status" value="1"/>
</dbReference>
<dbReference type="InterPro" id="IPR017517">
    <property type="entry name" value="Maleyloyr_isom"/>
</dbReference>
<sequence length="261" mass="27427">MPTSAPVFDALEATSNAVAEIADSLPDWSLPTPAQGWTVAHQVAHLAWTDEVSLVAATDPDGFTAILQEAMQDPMGFVDAGAEELAADPDLRARWDRSRVALAQALRAADPGTPLPWFGPPMRPATMANARLMETWAHGLDIADAAGIAFDVPAALPHVAKIAYKTRDFAYTVNGETPPAEPFGVVLTAPDGEVIAFGPGDATQRVTGSLVDFCRLATQRVNVADTDLVATGDDATHWLTIAQCFAGAPGSGRAPQEESSK</sequence>
<evidence type="ECO:0000313" key="2">
    <source>
        <dbReference type="EMBL" id="MDP0399030.1"/>
    </source>
</evidence>
<dbReference type="GO" id="GO:0046872">
    <property type="term" value="F:metal ion binding"/>
    <property type="evidence" value="ECO:0007669"/>
    <property type="project" value="InterPro"/>
</dbReference>
<proteinExistence type="predicted"/>
<name>A0AA90NI69_9ACTN</name>